<feature type="binding site" evidence="4">
    <location>
        <position position="11"/>
    </location>
    <ligand>
        <name>Mg(2+)</name>
        <dbReference type="ChEBI" id="CHEBI:18420"/>
    </ligand>
</feature>
<accession>A0AA37JIY8</accession>
<dbReference type="Pfam" id="PF00702">
    <property type="entry name" value="Hydrolase"/>
    <property type="match status" value="1"/>
</dbReference>
<comment type="cofactor">
    <cofactor evidence="4">
        <name>Mg(2+)</name>
        <dbReference type="ChEBI" id="CHEBI:18420"/>
    </cofactor>
    <text evidence="4">Binds 2 magnesium ions per subunit.</text>
</comment>
<dbReference type="NCBIfam" id="TIGR02009">
    <property type="entry name" value="PGMB-YQAB-SF"/>
    <property type="match status" value="1"/>
</dbReference>
<evidence type="ECO:0000256" key="3">
    <source>
        <dbReference type="PIRSR" id="PIRSR610972-2"/>
    </source>
</evidence>
<keyword evidence="4" id="KW-0460">Magnesium</keyword>
<dbReference type="InterPro" id="IPR036412">
    <property type="entry name" value="HAD-like_sf"/>
</dbReference>
<dbReference type="SFLD" id="SFLDG01129">
    <property type="entry name" value="C1.5:_HAD__Beta-PGM__Phosphata"/>
    <property type="match status" value="1"/>
</dbReference>
<feature type="binding site" evidence="4">
    <location>
        <position position="172"/>
    </location>
    <ligand>
        <name>Mg(2+)</name>
        <dbReference type="ChEBI" id="CHEBI:18420"/>
    </ligand>
</feature>
<feature type="binding site" evidence="3">
    <location>
        <position position="78"/>
    </location>
    <ligand>
        <name>substrate</name>
    </ligand>
</feature>
<organism evidence="6 7">
    <name type="scientific">Hungatella hathewayi</name>
    <dbReference type="NCBI Taxonomy" id="154046"/>
    <lineage>
        <taxon>Bacteria</taxon>
        <taxon>Bacillati</taxon>
        <taxon>Bacillota</taxon>
        <taxon>Clostridia</taxon>
        <taxon>Lachnospirales</taxon>
        <taxon>Lachnospiraceae</taxon>
        <taxon>Hungatella</taxon>
    </lineage>
</organism>
<dbReference type="GO" id="GO:0008801">
    <property type="term" value="F:beta-phosphoglucomutase activity"/>
    <property type="evidence" value="ECO:0007669"/>
    <property type="project" value="InterPro"/>
</dbReference>
<dbReference type="SFLD" id="SFLDG01135">
    <property type="entry name" value="C1.5.6:_HAD__Beta-PGM__Phospha"/>
    <property type="match status" value="1"/>
</dbReference>
<feature type="site" description="Important for catalytic activity and assists the phosphoryl transfer reaction to Asp8 by balancing charge and orienting the reacting groups" evidence="5">
    <location>
        <position position="147"/>
    </location>
</feature>
<feature type="binding site" evidence="4">
    <location>
        <position position="9"/>
    </location>
    <ligand>
        <name>Mg(2+)</name>
        <dbReference type="ChEBI" id="CHEBI:18420"/>
    </ligand>
</feature>
<evidence type="ECO:0000313" key="7">
    <source>
        <dbReference type="Proteomes" id="UP001055091"/>
    </source>
</evidence>
<feature type="binding site" evidence="4">
    <location>
        <position position="171"/>
    </location>
    <ligand>
        <name>Mg(2+)</name>
        <dbReference type="ChEBI" id="CHEBI:18420"/>
    </ligand>
</feature>
<dbReference type="RefSeq" id="WP_118041485.1">
    <property type="nucleotide sequence ID" value="NZ_BQNJ01000001.1"/>
</dbReference>
<dbReference type="InterPro" id="IPR010972">
    <property type="entry name" value="Beta-PGM"/>
</dbReference>
<dbReference type="SUPFAM" id="SSF56784">
    <property type="entry name" value="HAD-like"/>
    <property type="match status" value="1"/>
</dbReference>
<dbReference type="InterPro" id="IPR023198">
    <property type="entry name" value="PGP-like_dom2"/>
</dbReference>
<reference evidence="6" key="1">
    <citation type="submission" date="2022-01" db="EMBL/GenBank/DDBJ databases">
        <title>Novel bile acid biosynthetic pathways are enriched in the microbiome of centenarians.</title>
        <authorList>
            <person name="Sato Y."/>
            <person name="Atarashi K."/>
            <person name="Plichta R.D."/>
            <person name="Arai Y."/>
            <person name="Sasajima S."/>
            <person name="Kearney M.S."/>
            <person name="Suda W."/>
            <person name="Takeshita K."/>
            <person name="Sasaki T."/>
            <person name="Okamoto S."/>
            <person name="Skelly N.A."/>
            <person name="Okamura Y."/>
            <person name="Vlamakis H."/>
            <person name="Li Y."/>
            <person name="Tanoue T."/>
            <person name="Takei H."/>
            <person name="Nittono H."/>
            <person name="Narushima S."/>
            <person name="Irie J."/>
            <person name="Itoh H."/>
            <person name="Moriya K."/>
            <person name="Sugiura Y."/>
            <person name="Suematsu M."/>
            <person name="Moritoki N."/>
            <person name="Shibata S."/>
            <person name="Littman R.D."/>
            <person name="Fischbach A.M."/>
            <person name="Uwamino Y."/>
            <person name="Inoue T."/>
            <person name="Honda A."/>
            <person name="Hattori M."/>
            <person name="Murai T."/>
            <person name="Xavier J.R."/>
            <person name="Hirose N."/>
            <person name="Honda K."/>
        </authorList>
    </citation>
    <scope>NUCLEOTIDE SEQUENCE</scope>
    <source>
        <strain evidence="6">CE91-St55</strain>
    </source>
</reference>
<dbReference type="NCBIfam" id="TIGR01509">
    <property type="entry name" value="HAD-SF-IA-v3"/>
    <property type="match status" value="1"/>
</dbReference>
<dbReference type="InterPro" id="IPR006439">
    <property type="entry name" value="HAD-SF_hydro_IA"/>
</dbReference>
<evidence type="ECO:0000256" key="5">
    <source>
        <dbReference type="PIRSR" id="PIRSR610972-4"/>
    </source>
</evidence>
<dbReference type="InterPro" id="IPR010976">
    <property type="entry name" value="B-phosphoglucomutase_hydrolase"/>
</dbReference>
<dbReference type="AlphaFoldDB" id="A0AA37JIY8"/>
<dbReference type="Gene3D" id="1.10.150.240">
    <property type="entry name" value="Putative phosphatase, domain 2"/>
    <property type="match status" value="1"/>
</dbReference>
<protein>
    <submittedName>
        <fullName evidence="6">Phosphoglucomutase</fullName>
    </submittedName>
</protein>
<comment type="caution">
    <text evidence="6">The sequence shown here is derived from an EMBL/GenBank/DDBJ whole genome shotgun (WGS) entry which is preliminary data.</text>
</comment>
<dbReference type="NCBIfam" id="TIGR01990">
    <property type="entry name" value="bPGM"/>
    <property type="match status" value="1"/>
</dbReference>
<evidence type="ECO:0000256" key="4">
    <source>
        <dbReference type="PIRSR" id="PIRSR610972-3"/>
    </source>
</evidence>
<dbReference type="GO" id="GO:0005975">
    <property type="term" value="P:carbohydrate metabolic process"/>
    <property type="evidence" value="ECO:0007669"/>
    <property type="project" value="InterPro"/>
</dbReference>
<feature type="site" description="Important for catalytic activity and assists the phosphoryl transfer reaction to Asp8 by balancing charge and orienting the reacting groups" evidence="5">
    <location>
        <position position="116"/>
    </location>
</feature>
<gene>
    <name evidence="6" type="ORF">CE91St55_20690</name>
</gene>
<comment type="similarity">
    <text evidence="1">Belongs to the HAD-like hydrolase superfamily. CbbY/CbbZ/Gph/YieH family.</text>
</comment>
<evidence type="ECO:0000256" key="2">
    <source>
        <dbReference type="PIRSR" id="PIRSR610972-1"/>
    </source>
</evidence>
<feature type="binding site" evidence="3">
    <location>
        <position position="52"/>
    </location>
    <ligand>
        <name>substrate</name>
    </ligand>
</feature>
<feature type="binding site" evidence="3">
    <location>
        <position position="25"/>
    </location>
    <ligand>
        <name>substrate</name>
    </ligand>
</feature>
<dbReference type="Proteomes" id="UP001055091">
    <property type="component" value="Unassembled WGS sequence"/>
</dbReference>
<feature type="active site" description="Nucleophile" evidence="2">
    <location>
        <position position="9"/>
    </location>
</feature>
<feature type="binding site" evidence="3">
    <location>
        <begin position="116"/>
        <end position="120"/>
    </location>
    <ligand>
        <name>substrate</name>
    </ligand>
</feature>
<dbReference type="PANTHER" id="PTHR18901">
    <property type="entry name" value="2-DEOXYGLUCOSE-6-PHOSPHATE PHOSPHATASE 2"/>
    <property type="match status" value="1"/>
</dbReference>
<evidence type="ECO:0000256" key="1">
    <source>
        <dbReference type="ARBA" id="ARBA00006171"/>
    </source>
</evidence>
<dbReference type="EMBL" id="BQNJ01000001">
    <property type="protein sequence ID" value="GKH00088.1"/>
    <property type="molecule type" value="Genomic_DNA"/>
</dbReference>
<name>A0AA37JIY8_9FIRM</name>
<dbReference type="PANTHER" id="PTHR18901:SF38">
    <property type="entry name" value="PSEUDOURIDINE-5'-PHOSPHATASE"/>
    <property type="match status" value="1"/>
</dbReference>
<feature type="binding site" evidence="3">
    <location>
        <position position="147"/>
    </location>
    <ligand>
        <name>substrate</name>
    </ligand>
</feature>
<dbReference type="CDD" id="cd02598">
    <property type="entry name" value="HAD_BPGM"/>
    <property type="match status" value="1"/>
</dbReference>
<dbReference type="SFLD" id="SFLDS00003">
    <property type="entry name" value="Haloacid_Dehalogenase"/>
    <property type="match status" value="1"/>
</dbReference>
<feature type="binding site" evidence="3">
    <location>
        <begin position="44"/>
        <end position="49"/>
    </location>
    <ligand>
        <name>substrate</name>
    </ligand>
</feature>
<evidence type="ECO:0000313" key="6">
    <source>
        <dbReference type="EMBL" id="GKH00088.1"/>
    </source>
</evidence>
<sequence length="221" mass="24793">MWPQAVIFDLDGVLTDTAACHYEAWKQMAQRENLYFDRSMNQQLKGVSRMHSLEIILRENGREGTYTPDKMAFLAGWKNEAYQRLLKDLTRQDILPGIAAFLDQLQNAGIKMAVASASENADTVLERLEIRNRFDYVARAKEIKRGKPDPEIFLTCAGHLGILPKQCVGIEDAQAGIEAIKAGRMFAVGIGVEVRTVRPDLELTSTAELTLERIVRGGRDE</sequence>
<proteinExistence type="inferred from homology"/>
<feature type="binding site" evidence="3">
    <location>
        <begin position="9"/>
        <end position="11"/>
    </location>
    <ligand>
        <name>substrate</name>
    </ligand>
</feature>
<dbReference type="Gene3D" id="3.40.50.1000">
    <property type="entry name" value="HAD superfamily/HAD-like"/>
    <property type="match status" value="1"/>
</dbReference>
<dbReference type="GO" id="GO:0000287">
    <property type="term" value="F:magnesium ion binding"/>
    <property type="evidence" value="ECO:0007669"/>
    <property type="project" value="InterPro"/>
</dbReference>
<dbReference type="InterPro" id="IPR023214">
    <property type="entry name" value="HAD_sf"/>
</dbReference>
<feature type="active site" description="Proton donor/acceptor" evidence="2">
    <location>
        <position position="11"/>
    </location>
</feature>
<keyword evidence="4" id="KW-0479">Metal-binding</keyword>